<evidence type="ECO:0000256" key="2">
    <source>
        <dbReference type="ARBA" id="ARBA00022679"/>
    </source>
</evidence>
<dbReference type="FunFam" id="3.40.30.10:FF:000014">
    <property type="entry name" value="Tau class glutathione S-transferase"/>
    <property type="match status" value="1"/>
</dbReference>
<protein>
    <recommendedName>
        <fullName evidence="1">glutathione transferase</fullName>
        <ecNumber evidence="1">2.5.1.18</ecNumber>
    </recommendedName>
</protein>
<dbReference type="EMBL" id="PDCK01000044">
    <property type="protein sequence ID" value="PRQ25631.1"/>
    <property type="molecule type" value="Genomic_DNA"/>
</dbReference>
<dbReference type="InterPro" id="IPR004046">
    <property type="entry name" value="GST_C"/>
</dbReference>
<dbReference type="OrthoDB" id="4951845at2759"/>
<evidence type="ECO:0000256" key="3">
    <source>
        <dbReference type="ARBA" id="ARBA00047960"/>
    </source>
</evidence>
<dbReference type="SFLD" id="SFLDS00019">
    <property type="entry name" value="Glutathione_Transferase_(cytos"/>
    <property type="match status" value="1"/>
</dbReference>
<sequence length="224" mass="25440">MEDVKLFGAWPSPYGYRAIWALELKGVKYEYIEEDLSNKSDLLLQYNPIHKKIPVLVHNGKPISESTVILEYIEETWPGNPLLPSLEDPHGRASARFWTKFIDDKALPFTMLLMTDGEELEKAAKEVKEILKILEEQGLVEKEFFGGNEIGLADLAMGFIASSFGVIEELAGVKVLNGDEFPGLCNWVKKFKENPAIKKNLPDPDQMYVYYKQKREMLIASRAA</sequence>
<dbReference type="PROSITE" id="PS50404">
    <property type="entry name" value="GST_NTER"/>
    <property type="match status" value="1"/>
</dbReference>
<dbReference type="PANTHER" id="PTHR11260">
    <property type="entry name" value="GLUTATHIONE S-TRANSFERASE, GST, SUPERFAMILY, GST DOMAIN CONTAINING"/>
    <property type="match status" value="1"/>
</dbReference>
<comment type="caution">
    <text evidence="7">The sequence shown here is derived from an EMBL/GenBank/DDBJ whole genome shotgun (WGS) entry which is preliminary data.</text>
</comment>
<dbReference type="SUPFAM" id="SSF52833">
    <property type="entry name" value="Thioredoxin-like"/>
    <property type="match status" value="1"/>
</dbReference>
<keyword evidence="2 7" id="KW-0808">Transferase</keyword>
<dbReference type="Gene3D" id="1.20.1050.10">
    <property type="match status" value="1"/>
</dbReference>
<dbReference type="SFLD" id="SFLDG01152">
    <property type="entry name" value="Main.3:_Omega-_and_Tau-like"/>
    <property type="match status" value="1"/>
</dbReference>
<feature type="domain" description="GST C-terminal" evidence="6">
    <location>
        <begin position="88"/>
        <end position="211"/>
    </location>
</feature>
<keyword evidence="8" id="KW-1185">Reference proteome</keyword>
<dbReference type="EC" id="2.5.1.18" evidence="1"/>
<dbReference type="InterPro" id="IPR004045">
    <property type="entry name" value="Glutathione_S-Trfase_N"/>
</dbReference>
<proteinExistence type="inferred from homology"/>
<evidence type="ECO:0000259" key="5">
    <source>
        <dbReference type="PROSITE" id="PS50404"/>
    </source>
</evidence>
<dbReference type="InterPro" id="IPR010987">
    <property type="entry name" value="Glutathione-S-Trfase_C-like"/>
</dbReference>
<dbReference type="SFLD" id="SFLDG00358">
    <property type="entry name" value="Main_(cytGST)"/>
    <property type="match status" value="1"/>
</dbReference>
<accession>A0A2P6PUM9</accession>
<evidence type="ECO:0000256" key="4">
    <source>
        <dbReference type="RuleBase" id="RU003494"/>
    </source>
</evidence>
<dbReference type="InterPro" id="IPR036282">
    <property type="entry name" value="Glutathione-S-Trfase_C_sf"/>
</dbReference>
<evidence type="ECO:0000259" key="6">
    <source>
        <dbReference type="PROSITE" id="PS50405"/>
    </source>
</evidence>
<dbReference type="Pfam" id="PF02798">
    <property type="entry name" value="GST_N"/>
    <property type="match status" value="1"/>
</dbReference>
<gene>
    <name evidence="7" type="ORF">RchiOBHm_Chr6g0285731</name>
</gene>
<dbReference type="CDD" id="cd03185">
    <property type="entry name" value="GST_C_Tau"/>
    <property type="match status" value="1"/>
</dbReference>
<dbReference type="SUPFAM" id="SSF47616">
    <property type="entry name" value="GST C-terminal domain-like"/>
    <property type="match status" value="1"/>
</dbReference>
<feature type="domain" description="GST N-terminal" evidence="5">
    <location>
        <begin position="2"/>
        <end position="81"/>
    </location>
</feature>
<dbReference type="STRING" id="74649.A0A2P6PUM9"/>
<dbReference type="Pfam" id="PF00043">
    <property type="entry name" value="GST_C"/>
    <property type="match status" value="1"/>
</dbReference>
<comment type="catalytic activity">
    <reaction evidence="3">
        <text>RX + glutathione = an S-substituted glutathione + a halide anion + H(+)</text>
        <dbReference type="Rhea" id="RHEA:16437"/>
        <dbReference type="ChEBI" id="CHEBI:15378"/>
        <dbReference type="ChEBI" id="CHEBI:16042"/>
        <dbReference type="ChEBI" id="CHEBI:17792"/>
        <dbReference type="ChEBI" id="CHEBI:57925"/>
        <dbReference type="ChEBI" id="CHEBI:90779"/>
        <dbReference type="EC" id="2.5.1.18"/>
    </reaction>
</comment>
<dbReference type="OMA" id="VYYKQKR"/>
<dbReference type="InterPro" id="IPR045074">
    <property type="entry name" value="GST_C_Tau"/>
</dbReference>
<comment type="similarity">
    <text evidence="4">Belongs to the GST superfamily.</text>
</comment>
<evidence type="ECO:0000313" key="7">
    <source>
        <dbReference type="EMBL" id="PRQ25631.1"/>
    </source>
</evidence>
<dbReference type="AlphaFoldDB" id="A0A2P6PUM9"/>
<dbReference type="GO" id="GO:0004364">
    <property type="term" value="F:glutathione transferase activity"/>
    <property type="evidence" value="ECO:0007669"/>
    <property type="project" value="UniProtKB-EC"/>
</dbReference>
<dbReference type="InterPro" id="IPR036249">
    <property type="entry name" value="Thioredoxin-like_sf"/>
</dbReference>
<dbReference type="Gramene" id="PRQ25631">
    <property type="protein sequence ID" value="PRQ25631"/>
    <property type="gene ID" value="RchiOBHm_Chr6g0285731"/>
</dbReference>
<dbReference type="GO" id="GO:0006749">
    <property type="term" value="P:glutathione metabolic process"/>
    <property type="evidence" value="ECO:0007669"/>
    <property type="project" value="InterPro"/>
</dbReference>
<evidence type="ECO:0000256" key="1">
    <source>
        <dbReference type="ARBA" id="ARBA00012452"/>
    </source>
</evidence>
<reference evidence="7 8" key="1">
    <citation type="journal article" date="2018" name="Nat. Genet.">
        <title>The Rosa genome provides new insights in the design of modern roses.</title>
        <authorList>
            <person name="Bendahmane M."/>
        </authorList>
    </citation>
    <scope>NUCLEOTIDE SEQUENCE [LARGE SCALE GENOMIC DNA]</scope>
    <source>
        <strain evidence="8">cv. Old Blush</strain>
    </source>
</reference>
<dbReference type="GO" id="GO:0005737">
    <property type="term" value="C:cytoplasm"/>
    <property type="evidence" value="ECO:0007669"/>
    <property type="project" value="TreeGrafter"/>
</dbReference>
<evidence type="ECO:0000313" key="8">
    <source>
        <dbReference type="Proteomes" id="UP000238479"/>
    </source>
</evidence>
<dbReference type="CDD" id="cd03058">
    <property type="entry name" value="GST_N_Tau"/>
    <property type="match status" value="1"/>
</dbReference>
<organism evidence="7 8">
    <name type="scientific">Rosa chinensis</name>
    <name type="common">China rose</name>
    <dbReference type="NCBI Taxonomy" id="74649"/>
    <lineage>
        <taxon>Eukaryota</taxon>
        <taxon>Viridiplantae</taxon>
        <taxon>Streptophyta</taxon>
        <taxon>Embryophyta</taxon>
        <taxon>Tracheophyta</taxon>
        <taxon>Spermatophyta</taxon>
        <taxon>Magnoliopsida</taxon>
        <taxon>eudicotyledons</taxon>
        <taxon>Gunneridae</taxon>
        <taxon>Pentapetalae</taxon>
        <taxon>rosids</taxon>
        <taxon>fabids</taxon>
        <taxon>Rosales</taxon>
        <taxon>Rosaceae</taxon>
        <taxon>Rosoideae</taxon>
        <taxon>Rosoideae incertae sedis</taxon>
        <taxon>Rosa</taxon>
    </lineage>
</organism>
<dbReference type="Proteomes" id="UP000238479">
    <property type="component" value="Chromosome 6"/>
</dbReference>
<dbReference type="PROSITE" id="PS50405">
    <property type="entry name" value="GST_CTER"/>
    <property type="match status" value="1"/>
</dbReference>
<dbReference type="PANTHER" id="PTHR11260:SF716">
    <property type="entry name" value="GLUTATHIONE TRANSFERASE"/>
    <property type="match status" value="1"/>
</dbReference>
<dbReference type="FunFam" id="1.20.1050.10:FF:000012">
    <property type="entry name" value="Tau class glutathione S-transferase"/>
    <property type="match status" value="1"/>
</dbReference>
<dbReference type="InterPro" id="IPR040079">
    <property type="entry name" value="Glutathione_S-Trfase"/>
</dbReference>
<name>A0A2P6PUM9_ROSCH</name>
<dbReference type="InterPro" id="IPR045073">
    <property type="entry name" value="Omega/Tau-like"/>
</dbReference>
<dbReference type="Gene3D" id="3.40.30.10">
    <property type="entry name" value="Glutaredoxin"/>
    <property type="match status" value="1"/>
</dbReference>